<keyword evidence="5" id="KW-0862">Zinc</keyword>
<evidence type="ECO:0000259" key="10">
    <source>
        <dbReference type="Pfam" id="PF07504"/>
    </source>
</evidence>
<dbReference type="Gene3D" id="1.10.390.10">
    <property type="entry name" value="Neutral Protease Domain 2"/>
    <property type="match status" value="1"/>
</dbReference>
<keyword evidence="6" id="KW-0482">Metalloprotease</keyword>
<dbReference type="AlphaFoldDB" id="A0A378RHY3"/>
<keyword evidence="3 7" id="KW-0732">Signal</keyword>
<reference evidence="12 13" key="1">
    <citation type="submission" date="2018-06" db="EMBL/GenBank/DDBJ databases">
        <authorList>
            <consortium name="Pathogen Informatics"/>
            <person name="Doyle S."/>
        </authorList>
    </citation>
    <scope>NUCLEOTIDE SEQUENCE [LARGE SCALE GENOMIC DNA]</scope>
    <source>
        <strain evidence="12 13">NCTC11179</strain>
    </source>
</reference>
<dbReference type="RefSeq" id="WP_115089705.1">
    <property type="nucleotide sequence ID" value="NZ_CP068107.1"/>
</dbReference>
<evidence type="ECO:0000256" key="4">
    <source>
        <dbReference type="ARBA" id="ARBA00022801"/>
    </source>
</evidence>
<evidence type="ECO:0000256" key="5">
    <source>
        <dbReference type="ARBA" id="ARBA00022833"/>
    </source>
</evidence>
<dbReference type="Proteomes" id="UP000255024">
    <property type="component" value="Unassembled WGS sequence"/>
</dbReference>
<dbReference type="PANTHER" id="PTHR33794">
    <property type="entry name" value="BACILLOLYSIN"/>
    <property type="match status" value="1"/>
</dbReference>
<proteinExistence type="predicted"/>
<dbReference type="InterPro" id="IPR001570">
    <property type="entry name" value="Peptidase_M4_C_domain"/>
</dbReference>
<keyword evidence="13" id="KW-1185">Reference proteome</keyword>
<evidence type="ECO:0000256" key="6">
    <source>
        <dbReference type="ARBA" id="ARBA00023049"/>
    </source>
</evidence>
<feature type="signal peptide" evidence="7">
    <location>
        <begin position="1"/>
        <end position="26"/>
    </location>
</feature>
<dbReference type="Pfam" id="PF18962">
    <property type="entry name" value="Por_Secre_tail"/>
    <property type="match status" value="1"/>
</dbReference>
<evidence type="ECO:0000256" key="1">
    <source>
        <dbReference type="ARBA" id="ARBA00022670"/>
    </source>
</evidence>
<dbReference type="InterPro" id="IPR050728">
    <property type="entry name" value="Zinc_Metalloprotease_M4"/>
</dbReference>
<dbReference type="Gene3D" id="3.10.450.490">
    <property type="match status" value="1"/>
</dbReference>
<keyword evidence="2" id="KW-0479">Metal-binding</keyword>
<dbReference type="InterPro" id="IPR011096">
    <property type="entry name" value="FTP_domain"/>
</dbReference>
<evidence type="ECO:0000256" key="3">
    <source>
        <dbReference type="ARBA" id="ARBA00022729"/>
    </source>
</evidence>
<name>A0A378RHY3_MYROD</name>
<feature type="domain" description="Peptidase M4" evidence="8">
    <location>
        <begin position="239"/>
        <end position="392"/>
    </location>
</feature>
<keyword evidence="4 12" id="KW-0378">Hydrolase</keyword>
<dbReference type="InterPro" id="IPR026444">
    <property type="entry name" value="Secre_tail"/>
</dbReference>
<evidence type="ECO:0000313" key="13">
    <source>
        <dbReference type="Proteomes" id="UP000255024"/>
    </source>
</evidence>
<dbReference type="Gene3D" id="3.10.170.10">
    <property type="match status" value="1"/>
</dbReference>
<evidence type="ECO:0000256" key="7">
    <source>
        <dbReference type="SAM" id="SignalP"/>
    </source>
</evidence>
<feature type="domain" description="FTP" evidence="10">
    <location>
        <begin position="86"/>
        <end position="133"/>
    </location>
</feature>
<feature type="chain" id="PRO_5016780798" evidence="7">
    <location>
        <begin position="27"/>
        <end position="665"/>
    </location>
</feature>
<organism evidence="12 13">
    <name type="scientific">Myroides odoratus</name>
    <name type="common">Flavobacterium odoratum</name>
    <dbReference type="NCBI Taxonomy" id="256"/>
    <lineage>
        <taxon>Bacteria</taxon>
        <taxon>Pseudomonadati</taxon>
        <taxon>Bacteroidota</taxon>
        <taxon>Flavobacteriia</taxon>
        <taxon>Flavobacteriales</taxon>
        <taxon>Flavobacteriaceae</taxon>
        <taxon>Myroides</taxon>
    </lineage>
</organism>
<dbReference type="GO" id="GO:0004222">
    <property type="term" value="F:metalloendopeptidase activity"/>
    <property type="evidence" value="ECO:0007669"/>
    <property type="project" value="InterPro"/>
</dbReference>
<dbReference type="EC" id="3.4.24.-" evidence="12"/>
<sequence length="665" mass="74129">MKKKYIKAPLLYVALASFLFVGNGYADIAKIDLGNHVEVYATDLPTYKPLNTYGSFAIRMNQKSNLTEQEFLAKANEFFGLYETNTFELLNSYTDARGGVHNTYQHYVGKYPVDGQMFIVHSKKGKVTAVNGTIINIENKKSPYSLRANVNRKPTVTSKDAVSIAFKVNQIAEKPELDTAVETVFIPSMKEDGVFVLAHKVRVDEMSSRRVVSKNVYISVENGEVVNEVSLIAHANVPGSGDGQYRSNLPLGLTEVSGSYQLYDNERKITTYDARTMNNDRDFFFGRGPVFNNATTTFPKNPANEIHWGLANTYDYYKEIHNRDSYDARGGKINAYYDPVFLDGDYNSGMPENAYAQPYGEMSHLVFGRGSSYFNPLVAIDVAAHEFTHLVIDNNGNGGLRYQGESGALNEGFADIFGTSVEHYAVNDADWLMGKGVVKGGGYSFMRDMQDPKNNRNGAKQPNTYKGQYWASTSFGAEDAGGVHTNSGVINYWYYLISEGGSGVNDKGDDYVVSGVGMKKAEQIAYETLRLLTNNAQYINAVEQSKMVAEELYGVDSEEYFAVHDAWYAVGFGERRPNMGVEDFELAEDVFSLYPNPVTNGELTVLTKDDKGVVTFYNMAGQKVTQDFTVERGENKLSISQLKTGNYIVIYESKERKISEKIIVK</sequence>
<accession>A0A378RHY3</accession>
<feature type="domain" description="Secretion system C-terminal sorting" evidence="11">
    <location>
        <begin position="593"/>
        <end position="664"/>
    </location>
</feature>
<dbReference type="SUPFAM" id="SSF55486">
    <property type="entry name" value="Metalloproteases ('zincins'), catalytic domain"/>
    <property type="match status" value="1"/>
</dbReference>
<dbReference type="NCBIfam" id="TIGR04183">
    <property type="entry name" value="Por_Secre_tail"/>
    <property type="match status" value="1"/>
</dbReference>
<dbReference type="EMBL" id="UGQL01000001">
    <property type="protein sequence ID" value="STZ26584.1"/>
    <property type="molecule type" value="Genomic_DNA"/>
</dbReference>
<evidence type="ECO:0000259" key="9">
    <source>
        <dbReference type="Pfam" id="PF02868"/>
    </source>
</evidence>
<dbReference type="Pfam" id="PF01447">
    <property type="entry name" value="Peptidase_M4"/>
    <property type="match status" value="1"/>
</dbReference>
<dbReference type="InterPro" id="IPR013856">
    <property type="entry name" value="Peptidase_M4_domain"/>
</dbReference>
<gene>
    <name evidence="12" type="primary">nprS</name>
    <name evidence="12" type="ORF">NCTC11179_00105</name>
</gene>
<dbReference type="Pfam" id="PF02868">
    <property type="entry name" value="Peptidase_M4_C"/>
    <property type="match status" value="1"/>
</dbReference>
<evidence type="ECO:0000259" key="8">
    <source>
        <dbReference type="Pfam" id="PF01447"/>
    </source>
</evidence>
<dbReference type="GO" id="GO:0006508">
    <property type="term" value="P:proteolysis"/>
    <property type="evidence" value="ECO:0007669"/>
    <property type="project" value="UniProtKB-KW"/>
</dbReference>
<evidence type="ECO:0000256" key="2">
    <source>
        <dbReference type="ARBA" id="ARBA00022723"/>
    </source>
</evidence>
<dbReference type="CDD" id="cd09597">
    <property type="entry name" value="M4_TLP"/>
    <property type="match status" value="1"/>
</dbReference>
<dbReference type="PANTHER" id="PTHR33794:SF1">
    <property type="entry name" value="BACILLOLYSIN"/>
    <property type="match status" value="1"/>
</dbReference>
<dbReference type="InterPro" id="IPR027268">
    <property type="entry name" value="Peptidase_M4/M1_CTD_sf"/>
</dbReference>
<dbReference type="Pfam" id="PF07504">
    <property type="entry name" value="FTP"/>
    <property type="match status" value="1"/>
</dbReference>
<keyword evidence="1" id="KW-0645">Protease</keyword>
<protein>
    <submittedName>
        <fullName evidence="12">Stearolysin</fullName>
        <ecNumber evidence="12">3.4.24.-</ecNumber>
    </submittedName>
</protein>
<evidence type="ECO:0000313" key="12">
    <source>
        <dbReference type="EMBL" id="STZ26584.1"/>
    </source>
</evidence>
<feature type="domain" description="Peptidase M4 C-terminal" evidence="9">
    <location>
        <begin position="399"/>
        <end position="571"/>
    </location>
</feature>
<evidence type="ECO:0000259" key="11">
    <source>
        <dbReference type="Pfam" id="PF18962"/>
    </source>
</evidence>
<dbReference type="GO" id="GO:0046872">
    <property type="term" value="F:metal ion binding"/>
    <property type="evidence" value="ECO:0007669"/>
    <property type="project" value="UniProtKB-KW"/>
</dbReference>